<name>A0A560DPM5_9BRAD</name>
<evidence type="ECO:0008006" key="5">
    <source>
        <dbReference type="Google" id="ProtNLM"/>
    </source>
</evidence>
<keyword evidence="4" id="KW-1185">Reference proteome</keyword>
<dbReference type="AlphaFoldDB" id="A0A560DPM5"/>
<evidence type="ECO:0000256" key="1">
    <source>
        <dbReference type="SAM" id="MobiDB-lite"/>
    </source>
</evidence>
<dbReference type="Proteomes" id="UP000319949">
    <property type="component" value="Unassembled WGS sequence"/>
</dbReference>
<gene>
    <name evidence="3" type="ORF">FBZ96_10442</name>
</gene>
<sequence>MRVRWSSMLFGLLVGTVAVSVAAADPRDAVDRGQRLDTDALRDDAATHRLTQPSHPLQIAPPAQTAPKAKREGKRKSSAASGSSR</sequence>
<evidence type="ECO:0000313" key="4">
    <source>
        <dbReference type="Proteomes" id="UP000319949"/>
    </source>
</evidence>
<evidence type="ECO:0000256" key="2">
    <source>
        <dbReference type="SAM" id="SignalP"/>
    </source>
</evidence>
<organism evidence="3 4">
    <name type="scientific">Bradyrhizobium stylosanthis</name>
    <dbReference type="NCBI Taxonomy" id="1803665"/>
    <lineage>
        <taxon>Bacteria</taxon>
        <taxon>Pseudomonadati</taxon>
        <taxon>Pseudomonadota</taxon>
        <taxon>Alphaproteobacteria</taxon>
        <taxon>Hyphomicrobiales</taxon>
        <taxon>Nitrobacteraceae</taxon>
        <taxon>Bradyrhizobium</taxon>
    </lineage>
</organism>
<feature type="signal peptide" evidence="2">
    <location>
        <begin position="1"/>
        <end position="23"/>
    </location>
</feature>
<comment type="caution">
    <text evidence="3">The sequence shown here is derived from an EMBL/GenBank/DDBJ whole genome shotgun (WGS) entry which is preliminary data.</text>
</comment>
<reference evidence="3 4" key="1">
    <citation type="submission" date="2019-06" db="EMBL/GenBank/DDBJ databases">
        <title>Genomic Encyclopedia of Type Strains, Phase IV (KMG-V): Genome sequencing to study the core and pangenomes of soil and plant-associated prokaryotes.</title>
        <authorList>
            <person name="Whitman W."/>
        </authorList>
    </citation>
    <scope>NUCLEOTIDE SEQUENCE [LARGE SCALE GENOMIC DNA]</scope>
    <source>
        <strain evidence="3 4">BR 510</strain>
    </source>
</reference>
<dbReference type="STRING" id="1803665.GCA_001641335_07944"/>
<protein>
    <recommendedName>
        <fullName evidence="5">Secreted protein</fullName>
    </recommendedName>
</protein>
<proteinExistence type="predicted"/>
<feature type="region of interest" description="Disordered" evidence="1">
    <location>
        <begin position="45"/>
        <end position="85"/>
    </location>
</feature>
<accession>A0A560DPM5</accession>
<evidence type="ECO:0000313" key="3">
    <source>
        <dbReference type="EMBL" id="TWA99074.1"/>
    </source>
</evidence>
<feature type="chain" id="PRO_5022120961" description="Secreted protein" evidence="2">
    <location>
        <begin position="24"/>
        <end position="85"/>
    </location>
</feature>
<keyword evidence="2" id="KW-0732">Signal</keyword>
<dbReference type="EMBL" id="VITK01000004">
    <property type="protein sequence ID" value="TWA99074.1"/>
    <property type="molecule type" value="Genomic_DNA"/>
</dbReference>